<organism evidence="6 7">
    <name type="scientific">Mugilogobius chulae</name>
    <name type="common">yellowstripe goby</name>
    <dbReference type="NCBI Taxonomy" id="88201"/>
    <lineage>
        <taxon>Eukaryota</taxon>
        <taxon>Metazoa</taxon>
        <taxon>Chordata</taxon>
        <taxon>Craniata</taxon>
        <taxon>Vertebrata</taxon>
        <taxon>Euteleostomi</taxon>
        <taxon>Actinopterygii</taxon>
        <taxon>Neopterygii</taxon>
        <taxon>Teleostei</taxon>
        <taxon>Neoteleostei</taxon>
        <taxon>Acanthomorphata</taxon>
        <taxon>Gobiaria</taxon>
        <taxon>Gobiiformes</taxon>
        <taxon>Gobioidei</taxon>
        <taxon>Gobiidae</taxon>
        <taxon>Gobionellinae</taxon>
        <taxon>Mugilogobius</taxon>
    </lineage>
</organism>
<evidence type="ECO:0000256" key="1">
    <source>
        <dbReference type="ARBA" id="ARBA00004123"/>
    </source>
</evidence>
<evidence type="ECO:0000256" key="5">
    <source>
        <dbReference type="ARBA" id="ARBA00023242"/>
    </source>
</evidence>
<dbReference type="GO" id="GO:0008270">
    <property type="term" value="F:zinc ion binding"/>
    <property type="evidence" value="ECO:0007669"/>
    <property type="project" value="UniProtKB-KW"/>
</dbReference>
<evidence type="ECO:0008006" key="8">
    <source>
        <dbReference type="Google" id="ProtNLM"/>
    </source>
</evidence>
<gene>
    <name evidence="6" type="ORF">WMY93_026132</name>
</gene>
<evidence type="ECO:0000256" key="2">
    <source>
        <dbReference type="ARBA" id="ARBA00022723"/>
    </source>
</evidence>
<dbReference type="Proteomes" id="UP001460270">
    <property type="component" value="Unassembled WGS sequence"/>
</dbReference>
<sequence length="260" mass="29742">MKRLKKQQKFDRKDPRAKALDEKIMHFIAFGDQPFTVVEDMGFRLLMQHLEPRYQIPSRRYFSDSCLPVLYDHIANYIHTLLGKKQADYISFTTDIWTSDVSQVSMLSLTAQWLDEDFNLHKTTLHSQELPGSHTADAISQAFEGMLETWHIAKGKVHVVLRDNARNMIKALSQCGLSSLGCMAHTLQLAVHEAVLSQRSISDCIAIGRKTVGHFKHSQVATRALVDLQTKLGMKPARLQQDVSTRWNSTFYMLRSLLQQ</sequence>
<evidence type="ECO:0000313" key="6">
    <source>
        <dbReference type="EMBL" id="KAK7886511.1"/>
    </source>
</evidence>
<evidence type="ECO:0000313" key="7">
    <source>
        <dbReference type="Proteomes" id="UP001460270"/>
    </source>
</evidence>
<keyword evidence="5" id="KW-0539">Nucleus</keyword>
<dbReference type="PANTHER" id="PTHR46481:SF10">
    <property type="entry name" value="ZINC FINGER BED DOMAIN-CONTAINING PROTEIN 39"/>
    <property type="match status" value="1"/>
</dbReference>
<comment type="subcellular location">
    <subcellularLocation>
        <location evidence="1">Nucleus</location>
    </subcellularLocation>
</comment>
<keyword evidence="3" id="KW-0863">Zinc-finger</keyword>
<dbReference type="SUPFAM" id="SSF140996">
    <property type="entry name" value="Hermes dimerisation domain"/>
    <property type="match status" value="1"/>
</dbReference>
<dbReference type="PANTHER" id="PTHR46481">
    <property type="entry name" value="ZINC FINGER BED DOMAIN-CONTAINING PROTEIN 4"/>
    <property type="match status" value="1"/>
</dbReference>
<keyword evidence="7" id="KW-1185">Reference proteome</keyword>
<proteinExistence type="predicted"/>
<name>A0AAW0N6V6_9GOBI</name>
<evidence type="ECO:0000256" key="4">
    <source>
        <dbReference type="ARBA" id="ARBA00022833"/>
    </source>
</evidence>
<accession>A0AAW0N6V6</accession>
<protein>
    <recommendedName>
        <fullName evidence="8">Zinc finger BED domain-containing protein 4</fullName>
    </recommendedName>
</protein>
<keyword evidence="2" id="KW-0479">Metal-binding</keyword>
<dbReference type="InterPro" id="IPR012337">
    <property type="entry name" value="RNaseH-like_sf"/>
</dbReference>
<dbReference type="GO" id="GO:0005634">
    <property type="term" value="C:nucleus"/>
    <property type="evidence" value="ECO:0007669"/>
    <property type="project" value="UniProtKB-SubCell"/>
</dbReference>
<comment type="caution">
    <text evidence="6">The sequence shown here is derived from an EMBL/GenBank/DDBJ whole genome shotgun (WGS) entry which is preliminary data.</text>
</comment>
<dbReference type="AlphaFoldDB" id="A0AAW0N6V6"/>
<dbReference type="SUPFAM" id="SSF53098">
    <property type="entry name" value="Ribonuclease H-like"/>
    <property type="match status" value="1"/>
</dbReference>
<dbReference type="InterPro" id="IPR052035">
    <property type="entry name" value="ZnF_BED_domain_contain"/>
</dbReference>
<evidence type="ECO:0000256" key="3">
    <source>
        <dbReference type="ARBA" id="ARBA00022771"/>
    </source>
</evidence>
<dbReference type="EMBL" id="JBBPFD010000019">
    <property type="protein sequence ID" value="KAK7886511.1"/>
    <property type="molecule type" value="Genomic_DNA"/>
</dbReference>
<keyword evidence="4" id="KW-0862">Zinc</keyword>
<reference evidence="7" key="1">
    <citation type="submission" date="2024-04" db="EMBL/GenBank/DDBJ databases">
        <title>Salinicola lusitanus LLJ914,a marine bacterium isolated from the Okinawa Trough.</title>
        <authorList>
            <person name="Li J."/>
        </authorList>
    </citation>
    <scope>NUCLEOTIDE SEQUENCE [LARGE SCALE GENOMIC DNA]</scope>
</reference>